<sequence length="71" mass="8195">MNTKKRVYVFALSIYGLVIFSKALGHIDEAVSDLFDRLDKRVPLLRIWGAIAYAHLLVLRSYRSRQFIPAT</sequence>
<proteinExistence type="predicted"/>
<keyword evidence="1" id="KW-0812">Transmembrane</keyword>
<dbReference type="Proteomes" id="UP000593561">
    <property type="component" value="Unassembled WGS sequence"/>
</dbReference>
<accession>A0A7J8TKF6</accession>
<reference evidence="2 3" key="1">
    <citation type="journal article" date="2019" name="Genome Biol. Evol.">
        <title>Insights into the evolution of the New World diploid cottons (Gossypium, subgenus Houzingenia) based on genome sequencing.</title>
        <authorList>
            <person name="Grover C.E."/>
            <person name="Arick M.A. 2nd"/>
            <person name="Thrash A."/>
            <person name="Conover J.L."/>
            <person name="Sanders W.S."/>
            <person name="Peterson D.G."/>
            <person name="Frelichowski J.E."/>
            <person name="Scheffler J.A."/>
            <person name="Scheffler B.E."/>
            <person name="Wendel J.F."/>
        </authorList>
    </citation>
    <scope>NUCLEOTIDE SEQUENCE [LARGE SCALE GENOMIC DNA]</scope>
    <source>
        <strain evidence="2">27</strain>
        <tissue evidence="2">Leaf</tissue>
    </source>
</reference>
<feature type="transmembrane region" description="Helical" evidence="1">
    <location>
        <begin position="7"/>
        <end position="25"/>
    </location>
</feature>
<comment type="caution">
    <text evidence="2">The sequence shown here is derived from an EMBL/GenBank/DDBJ whole genome shotgun (WGS) entry which is preliminary data.</text>
</comment>
<evidence type="ECO:0008006" key="4">
    <source>
        <dbReference type="Google" id="ProtNLM"/>
    </source>
</evidence>
<dbReference type="PANTHER" id="PTHR48200:SF1">
    <property type="entry name" value="AMINOTRANSFERASE-LIKE PLANT MOBILE DOMAIN-CONTAINING PROTEIN"/>
    <property type="match status" value="1"/>
</dbReference>
<keyword evidence="1" id="KW-1133">Transmembrane helix</keyword>
<organism evidence="2 3">
    <name type="scientific">Gossypium davidsonii</name>
    <name type="common">Davidson's cotton</name>
    <name type="synonym">Gossypium klotzschianum subsp. davidsonii</name>
    <dbReference type="NCBI Taxonomy" id="34287"/>
    <lineage>
        <taxon>Eukaryota</taxon>
        <taxon>Viridiplantae</taxon>
        <taxon>Streptophyta</taxon>
        <taxon>Embryophyta</taxon>
        <taxon>Tracheophyta</taxon>
        <taxon>Spermatophyta</taxon>
        <taxon>Magnoliopsida</taxon>
        <taxon>eudicotyledons</taxon>
        <taxon>Gunneridae</taxon>
        <taxon>Pentapetalae</taxon>
        <taxon>rosids</taxon>
        <taxon>malvids</taxon>
        <taxon>Malvales</taxon>
        <taxon>Malvaceae</taxon>
        <taxon>Malvoideae</taxon>
        <taxon>Gossypium</taxon>
    </lineage>
</organism>
<evidence type="ECO:0000256" key="1">
    <source>
        <dbReference type="SAM" id="Phobius"/>
    </source>
</evidence>
<name>A0A7J8TKF6_GOSDV</name>
<evidence type="ECO:0000313" key="3">
    <source>
        <dbReference type="Proteomes" id="UP000593561"/>
    </source>
</evidence>
<keyword evidence="1" id="KW-0472">Membrane</keyword>
<evidence type="ECO:0000313" key="2">
    <source>
        <dbReference type="EMBL" id="MBA0638662.1"/>
    </source>
</evidence>
<dbReference type="AlphaFoldDB" id="A0A7J8TKF6"/>
<dbReference type="EMBL" id="JABFAC010250984">
    <property type="protein sequence ID" value="MBA0638662.1"/>
    <property type="molecule type" value="Genomic_DNA"/>
</dbReference>
<keyword evidence="3" id="KW-1185">Reference proteome</keyword>
<protein>
    <recommendedName>
        <fullName evidence="4">Transposase</fullName>
    </recommendedName>
</protein>
<feature type="transmembrane region" description="Helical" evidence="1">
    <location>
        <begin position="45"/>
        <end position="62"/>
    </location>
</feature>
<dbReference type="PANTHER" id="PTHR48200">
    <property type="entry name" value="PROTEIN, PUTATIVE-RELATED"/>
    <property type="match status" value="1"/>
</dbReference>
<gene>
    <name evidence="2" type="ORF">Godav_029440</name>
</gene>